<sequence length="52" mass="6138">LLALTIQHEKPELETEKTRLLQQEEDKKIQLGQLEESLLEVDILQQLQSIHF</sequence>
<dbReference type="InterPro" id="IPR035706">
    <property type="entry name" value="AAA_9"/>
</dbReference>
<keyword evidence="3" id="KW-1185">Reference proteome</keyword>
<comment type="caution">
    <text evidence="2">The sequence shown here is derived from an EMBL/GenBank/DDBJ whole genome shotgun (WGS) entry which is preliminary data.</text>
</comment>
<gene>
    <name evidence="2" type="primary">DYNC2H1_4</name>
    <name evidence="2" type="ORF">XENORESO_016250</name>
</gene>
<evidence type="ECO:0000313" key="3">
    <source>
        <dbReference type="Proteomes" id="UP001444071"/>
    </source>
</evidence>
<evidence type="ECO:0000259" key="1">
    <source>
        <dbReference type="Pfam" id="PF12781"/>
    </source>
</evidence>
<name>A0ABV0WT24_9TELE</name>
<accession>A0ABV0WT24</accession>
<evidence type="ECO:0000313" key="2">
    <source>
        <dbReference type="EMBL" id="MEQ2272189.1"/>
    </source>
</evidence>
<feature type="non-terminal residue" evidence="2">
    <location>
        <position position="1"/>
    </location>
</feature>
<dbReference type="Pfam" id="PF12781">
    <property type="entry name" value="AAA_9"/>
    <property type="match status" value="1"/>
</dbReference>
<reference evidence="2 3" key="1">
    <citation type="submission" date="2021-06" db="EMBL/GenBank/DDBJ databases">
        <authorList>
            <person name="Palmer J.M."/>
        </authorList>
    </citation>
    <scope>NUCLEOTIDE SEQUENCE [LARGE SCALE GENOMIC DNA]</scope>
    <source>
        <strain evidence="2 3">XR_2019</strain>
        <tissue evidence="2">Muscle</tissue>
    </source>
</reference>
<proteinExistence type="predicted"/>
<feature type="domain" description="Dynein heavy chain ATP-binding dynein motor region" evidence="1">
    <location>
        <begin position="1"/>
        <end position="40"/>
    </location>
</feature>
<dbReference type="Proteomes" id="UP001444071">
    <property type="component" value="Unassembled WGS sequence"/>
</dbReference>
<organism evidence="2 3">
    <name type="scientific">Xenotaenia resolanae</name>
    <dbReference type="NCBI Taxonomy" id="208358"/>
    <lineage>
        <taxon>Eukaryota</taxon>
        <taxon>Metazoa</taxon>
        <taxon>Chordata</taxon>
        <taxon>Craniata</taxon>
        <taxon>Vertebrata</taxon>
        <taxon>Euteleostomi</taxon>
        <taxon>Actinopterygii</taxon>
        <taxon>Neopterygii</taxon>
        <taxon>Teleostei</taxon>
        <taxon>Neoteleostei</taxon>
        <taxon>Acanthomorphata</taxon>
        <taxon>Ovalentaria</taxon>
        <taxon>Atherinomorphae</taxon>
        <taxon>Cyprinodontiformes</taxon>
        <taxon>Goodeidae</taxon>
        <taxon>Xenotaenia</taxon>
    </lineage>
</organism>
<protein>
    <submittedName>
        <fullName evidence="2">Cytoplasmic dynein 2 heavy chain 1</fullName>
    </submittedName>
</protein>
<dbReference type="EMBL" id="JAHRIM010065394">
    <property type="protein sequence ID" value="MEQ2272189.1"/>
    <property type="molecule type" value="Genomic_DNA"/>
</dbReference>